<name>A0A248UBL9_9HYPH</name>
<dbReference type="EMBL" id="CP022603">
    <property type="protein sequence ID" value="ASV84125.1"/>
    <property type="molecule type" value="Genomic_DNA"/>
</dbReference>
<dbReference type="AlphaFoldDB" id="A0A248UBL9"/>
<organism evidence="1 2">
    <name type="scientific">Ochrobactrum quorumnocens</name>
    <dbReference type="NCBI Taxonomy" id="271865"/>
    <lineage>
        <taxon>Bacteria</taxon>
        <taxon>Pseudomonadati</taxon>
        <taxon>Pseudomonadota</taxon>
        <taxon>Alphaproteobacteria</taxon>
        <taxon>Hyphomicrobiales</taxon>
        <taxon>Brucellaceae</taxon>
        <taxon>Brucella/Ochrobactrum group</taxon>
        <taxon>Ochrobactrum</taxon>
    </lineage>
</organism>
<proteinExistence type="predicted"/>
<protein>
    <submittedName>
        <fullName evidence="1">Uncharacterized protein</fullName>
    </submittedName>
</protein>
<dbReference type="KEGG" id="och:CES85_4917"/>
<sequence length="44" mass="5310">MCLKLFEFPTIVFMPFTTRFLIRLSWNSRLKQSNILGFQIVIFL</sequence>
<gene>
    <name evidence="1" type="ORF">CES85_4917</name>
</gene>
<evidence type="ECO:0000313" key="1">
    <source>
        <dbReference type="EMBL" id="ASV84125.1"/>
    </source>
</evidence>
<evidence type="ECO:0000313" key="2">
    <source>
        <dbReference type="Proteomes" id="UP000215256"/>
    </source>
</evidence>
<accession>A0A248UBL9</accession>
<dbReference type="Proteomes" id="UP000215256">
    <property type="component" value="Chromosome 2"/>
</dbReference>
<reference evidence="1 2" key="1">
    <citation type="submission" date="2017-07" db="EMBL/GenBank/DDBJ databases">
        <title>Phylogenetic study on the rhizospheric bacterium Ochrobactrum sp. A44.</title>
        <authorList>
            <person name="Krzyzanowska D.M."/>
            <person name="Ossowicki A."/>
            <person name="Rajewska M."/>
            <person name="Maciag T."/>
            <person name="Kaczynski Z."/>
            <person name="Czerwicka M."/>
            <person name="Jafra S."/>
        </authorList>
    </citation>
    <scope>NUCLEOTIDE SEQUENCE [LARGE SCALE GENOMIC DNA]</scope>
    <source>
        <strain evidence="1 2">A44</strain>
    </source>
</reference>